<feature type="region of interest" description="Disordered" evidence="1">
    <location>
        <begin position="1"/>
        <end position="26"/>
    </location>
</feature>
<feature type="compositionally biased region" description="Low complexity" evidence="1">
    <location>
        <begin position="166"/>
        <end position="183"/>
    </location>
</feature>
<name>A0ABU6UA24_9FABA</name>
<proteinExistence type="predicted"/>
<evidence type="ECO:0000313" key="2">
    <source>
        <dbReference type="EMBL" id="MED6157929.1"/>
    </source>
</evidence>
<feature type="non-terminal residue" evidence="2">
    <location>
        <position position="233"/>
    </location>
</feature>
<keyword evidence="3" id="KW-1185">Reference proteome</keyword>
<reference evidence="2 3" key="1">
    <citation type="journal article" date="2023" name="Plants (Basel)">
        <title>Bridging the Gap: Combining Genomics and Transcriptomics Approaches to Understand Stylosanthes scabra, an Orphan Legume from the Brazilian Caatinga.</title>
        <authorList>
            <person name="Ferreira-Neto J.R.C."/>
            <person name="da Silva M.D."/>
            <person name="Binneck E."/>
            <person name="de Melo N.F."/>
            <person name="da Silva R.H."/>
            <person name="de Melo A.L.T.M."/>
            <person name="Pandolfi V."/>
            <person name="Bustamante F.O."/>
            <person name="Brasileiro-Vidal A.C."/>
            <person name="Benko-Iseppon A.M."/>
        </authorList>
    </citation>
    <scope>NUCLEOTIDE SEQUENCE [LARGE SCALE GENOMIC DNA]</scope>
    <source>
        <tissue evidence="2">Leaves</tissue>
    </source>
</reference>
<protein>
    <submittedName>
        <fullName evidence="2">Uncharacterized protein</fullName>
    </submittedName>
</protein>
<dbReference type="EMBL" id="JASCZI010120939">
    <property type="protein sequence ID" value="MED6157929.1"/>
    <property type="molecule type" value="Genomic_DNA"/>
</dbReference>
<feature type="region of interest" description="Disordered" evidence="1">
    <location>
        <begin position="148"/>
        <end position="209"/>
    </location>
</feature>
<feature type="compositionally biased region" description="Acidic residues" evidence="1">
    <location>
        <begin position="153"/>
        <end position="163"/>
    </location>
</feature>
<feature type="compositionally biased region" description="Low complexity" evidence="1">
    <location>
        <begin position="191"/>
        <end position="209"/>
    </location>
</feature>
<dbReference type="Proteomes" id="UP001341840">
    <property type="component" value="Unassembled WGS sequence"/>
</dbReference>
<comment type="caution">
    <text evidence="2">The sequence shown here is derived from an EMBL/GenBank/DDBJ whole genome shotgun (WGS) entry which is preliminary data.</text>
</comment>
<accession>A0ABU6UA24</accession>
<evidence type="ECO:0000256" key="1">
    <source>
        <dbReference type="SAM" id="MobiDB-lite"/>
    </source>
</evidence>
<organism evidence="2 3">
    <name type="scientific">Stylosanthes scabra</name>
    <dbReference type="NCBI Taxonomy" id="79078"/>
    <lineage>
        <taxon>Eukaryota</taxon>
        <taxon>Viridiplantae</taxon>
        <taxon>Streptophyta</taxon>
        <taxon>Embryophyta</taxon>
        <taxon>Tracheophyta</taxon>
        <taxon>Spermatophyta</taxon>
        <taxon>Magnoliopsida</taxon>
        <taxon>eudicotyledons</taxon>
        <taxon>Gunneridae</taxon>
        <taxon>Pentapetalae</taxon>
        <taxon>rosids</taxon>
        <taxon>fabids</taxon>
        <taxon>Fabales</taxon>
        <taxon>Fabaceae</taxon>
        <taxon>Papilionoideae</taxon>
        <taxon>50 kb inversion clade</taxon>
        <taxon>dalbergioids sensu lato</taxon>
        <taxon>Dalbergieae</taxon>
        <taxon>Pterocarpus clade</taxon>
        <taxon>Stylosanthes</taxon>
    </lineage>
</organism>
<feature type="compositionally biased region" description="Basic residues" evidence="1">
    <location>
        <begin position="12"/>
        <end position="24"/>
    </location>
</feature>
<evidence type="ECO:0000313" key="3">
    <source>
        <dbReference type="Proteomes" id="UP001341840"/>
    </source>
</evidence>
<gene>
    <name evidence="2" type="ORF">PIB30_028114</name>
</gene>
<sequence length="233" mass="25499">MDDVFVANSSRGSKRTRGTSRARGRGALGPAKMGLIVMSSCVGWLPAPDDYFGITPKYGLLTVECHGLIQSGPYCPFEYNPYPSGLNFPKLSPFYQKQAKLEPSVSLNIGSAKKKRDRGSSLPSKKPRYLEEIGLTLWSALYSPSITPVGSETSEEDSTELEDPYSSSDTSLSSRDVSSADASQGSERESTSFSTRPSSHTSSDSSFFGYWSFSSVSSRDTFSEDDLVEWYFT</sequence>